<keyword evidence="12" id="KW-1185">Reference proteome</keyword>
<keyword evidence="9" id="KW-1133">Transmembrane helix</keyword>
<dbReference type="EC" id="1.6.5.9" evidence="2"/>
<keyword evidence="9" id="KW-0472">Membrane</keyword>
<keyword evidence="4" id="KW-0274">FAD</keyword>
<feature type="region of interest" description="Disordered" evidence="8">
    <location>
        <begin position="411"/>
        <end position="432"/>
    </location>
</feature>
<evidence type="ECO:0000256" key="1">
    <source>
        <dbReference type="ARBA" id="ARBA00005272"/>
    </source>
</evidence>
<dbReference type="InterPro" id="IPR023753">
    <property type="entry name" value="FAD/NAD-binding_dom"/>
</dbReference>
<sequence length="432" mass="46672">MDVTLINGTTYHLFQPLLYQVATGILSEGEVAPPIREILRRQRNVDVRLGRVRDVDVEAKTVDVAGPGVSYTVGYDTLIFAAGSSQSYFGNDGFAEDAPGMKSVDDALELRARIFHAFEIADLQTDPADIERWMTFVIVGAGPTGTEMAGQIAELAHRTLPGQYKHIDPHRARVVLVDAVGAVLNTFGDRLSTRALRELHQLGVEVELNTKVVDVDPTGIEVETVRGPERIPAMTKVWAAGVSAPPLARRLAEVTGARTDRAGRIHVEPDGTVPGHPEIFVVGDLMALAGDDGRQLPGVAQVAIQSGRHAAGQIKRRLAGRPAGQPFHYFDKGSLAVISRFSAVASIGGLRLSGFPAWLIWLVVHLFYLVGFKNRVSAVLHWAVSFLGRGCPERVTTLQQVHARTAMRQYGDPFAPAPDTYTGSRTPVTSGG</sequence>
<evidence type="ECO:0000256" key="6">
    <source>
        <dbReference type="ARBA" id="ARBA00023027"/>
    </source>
</evidence>
<organism evidence="11 12">
    <name type="scientific">Actinoplanes auranticolor</name>
    <dbReference type="NCBI Taxonomy" id="47988"/>
    <lineage>
        <taxon>Bacteria</taxon>
        <taxon>Bacillati</taxon>
        <taxon>Actinomycetota</taxon>
        <taxon>Actinomycetes</taxon>
        <taxon>Micromonosporales</taxon>
        <taxon>Micromonosporaceae</taxon>
        <taxon>Actinoplanes</taxon>
    </lineage>
</organism>
<comment type="similarity">
    <text evidence="1">Belongs to the NADH dehydrogenase family.</text>
</comment>
<keyword evidence="6" id="KW-0520">NAD</keyword>
<dbReference type="GO" id="GO:0050136">
    <property type="term" value="F:NADH dehydrogenase (quinone) (non-electrogenic) activity"/>
    <property type="evidence" value="ECO:0007669"/>
    <property type="project" value="UniProtKB-EC"/>
</dbReference>
<evidence type="ECO:0000256" key="4">
    <source>
        <dbReference type="ARBA" id="ARBA00022827"/>
    </source>
</evidence>
<dbReference type="SUPFAM" id="SSF51905">
    <property type="entry name" value="FAD/NAD(P)-binding domain"/>
    <property type="match status" value="2"/>
</dbReference>
<gene>
    <name evidence="11" type="ORF">Aau02nite_60150</name>
</gene>
<evidence type="ECO:0000259" key="10">
    <source>
        <dbReference type="Pfam" id="PF07992"/>
    </source>
</evidence>
<dbReference type="EMBL" id="BOQL01000049">
    <property type="protein sequence ID" value="GIM74269.1"/>
    <property type="molecule type" value="Genomic_DNA"/>
</dbReference>
<keyword evidence="3" id="KW-0285">Flavoprotein</keyword>
<dbReference type="AlphaFoldDB" id="A0A919SMK8"/>
<evidence type="ECO:0000256" key="2">
    <source>
        <dbReference type="ARBA" id="ARBA00012637"/>
    </source>
</evidence>
<dbReference type="InterPro" id="IPR036188">
    <property type="entry name" value="FAD/NAD-bd_sf"/>
</dbReference>
<evidence type="ECO:0000256" key="3">
    <source>
        <dbReference type="ARBA" id="ARBA00022630"/>
    </source>
</evidence>
<feature type="domain" description="FAD/NAD(P)-binding" evidence="10">
    <location>
        <begin position="2"/>
        <end position="307"/>
    </location>
</feature>
<name>A0A919SMK8_9ACTN</name>
<feature type="compositionally biased region" description="Polar residues" evidence="8">
    <location>
        <begin position="421"/>
        <end position="432"/>
    </location>
</feature>
<dbReference type="PANTHER" id="PTHR43706">
    <property type="entry name" value="NADH DEHYDROGENASE"/>
    <property type="match status" value="1"/>
</dbReference>
<evidence type="ECO:0000313" key="11">
    <source>
        <dbReference type="EMBL" id="GIM74269.1"/>
    </source>
</evidence>
<dbReference type="Proteomes" id="UP000681340">
    <property type="component" value="Unassembled WGS sequence"/>
</dbReference>
<accession>A0A919SMK8</accession>
<protein>
    <recommendedName>
        <fullName evidence="2">NADH:ubiquinone reductase (non-electrogenic)</fullName>
        <ecNumber evidence="2">1.6.5.9</ecNumber>
    </recommendedName>
</protein>
<evidence type="ECO:0000256" key="7">
    <source>
        <dbReference type="ARBA" id="ARBA00047599"/>
    </source>
</evidence>
<keyword evidence="5" id="KW-0560">Oxidoreductase</keyword>
<evidence type="ECO:0000256" key="9">
    <source>
        <dbReference type="SAM" id="Phobius"/>
    </source>
</evidence>
<dbReference type="Gene3D" id="3.50.50.100">
    <property type="match status" value="1"/>
</dbReference>
<dbReference type="Pfam" id="PF07992">
    <property type="entry name" value="Pyr_redox_2"/>
    <property type="match status" value="1"/>
</dbReference>
<comment type="caution">
    <text evidence="11">The sequence shown here is derived from an EMBL/GenBank/DDBJ whole genome shotgun (WGS) entry which is preliminary data.</text>
</comment>
<dbReference type="InterPro" id="IPR045024">
    <property type="entry name" value="NDH-2"/>
</dbReference>
<proteinExistence type="inferred from homology"/>
<evidence type="ECO:0000256" key="8">
    <source>
        <dbReference type="SAM" id="MobiDB-lite"/>
    </source>
</evidence>
<comment type="catalytic activity">
    <reaction evidence="7">
        <text>a quinone + NADH + H(+) = a quinol + NAD(+)</text>
        <dbReference type="Rhea" id="RHEA:46160"/>
        <dbReference type="ChEBI" id="CHEBI:15378"/>
        <dbReference type="ChEBI" id="CHEBI:24646"/>
        <dbReference type="ChEBI" id="CHEBI:57540"/>
        <dbReference type="ChEBI" id="CHEBI:57945"/>
        <dbReference type="ChEBI" id="CHEBI:132124"/>
        <dbReference type="EC" id="1.6.5.9"/>
    </reaction>
</comment>
<reference evidence="11" key="1">
    <citation type="submission" date="2021-03" db="EMBL/GenBank/DDBJ databases">
        <title>Whole genome shotgun sequence of Actinoplanes auranticolor NBRC 12245.</title>
        <authorList>
            <person name="Komaki H."/>
            <person name="Tamura T."/>
        </authorList>
    </citation>
    <scope>NUCLEOTIDE SEQUENCE</scope>
    <source>
        <strain evidence="11">NBRC 12245</strain>
    </source>
</reference>
<evidence type="ECO:0000256" key="5">
    <source>
        <dbReference type="ARBA" id="ARBA00023002"/>
    </source>
</evidence>
<evidence type="ECO:0000313" key="12">
    <source>
        <dbReference type="Proteomes" id="UP000681340"/>
    </source>
</evidence>
<feature type="transmembrane region" description="Helical" evidence="9">
    <location>
        <begin position="355"/>
        <end position="372"/>
    </location>
</feature>
<dbReference type="PANTHER" id="PTHR43706:SF47">
    <property type="entry name" value="EXTERNAL NADH-UBIQUINONE OXIDOREDUCTASE 1, MITOCHONDRIAL-RELATED"/>
    <property type="match status" value="1"/>
</dbReference>
<keyword evidence="9" id="KW-0812">Transmembrane</keyword>